<proteinExistence type="inferred from homology"/>
<dbReference type="AlphaFoldDB" id="A0AA39FWZ4"/>
<evidence type="ECO:0000259" key="5">
    <source>
        <dbReference type="SMART" id="SM00093"/>
    </source>
</evidence>
<feature type="domain" description="Serpin" evidence="5">
    <location>
        <begin position="41"/>
        <end position="389"/>
    </location>
</feature>
<dbReference type="InterPro" id="IPR036186">
    <property type="entry name" value="Serpin_sf"/>
</dbReference>
<dbReference type="Proteomes" id="UP001168990">
    <property type="component" value="Unassembled WGS sequence"/>
</dbReference>
<dbReference type="GO" id="GO:0005615">
    <property type="term" value="C:extracellular space"/>
    <property type="evidence" value="ECO:0007669"/>
    <property type="project" value="InterPro"/>
</dbReference>
<evidence type="ECO:0000256" key="4">
    <source>
        <dbReference type="SAM" id="SignalP"/>
    </source>
</evidence>
<comment type="caution">
    <text evidence="6">The sequence shown here is derived from an EMBL/GenBank/DDBJ whole genome shotgun (WGS) entry which is preliminary data.</text>
</comment>
<keyword evidence="2" id="KW-0722">Serine protease inhibitor</keyword>
<evidence type="ECO:0000256" key="3">
    <source>
        <dbReference type="RuleBase" id="RU000411"/>
    </source>
</evidence>
<keyword evidence="1" id="KW-0646">Protease inhibitor</keyword>
<dbReference type="Pfam" id="PF00079">
    <property type="entry name" value="Serpin"/>
    <property type="match status" value="1"/>
</dbReference>
<evidence type="ECO:0000313" key="6">
    <source>
        <dbReference type="EMBL" id="KAK0177390.1"/>
    </source>
</evidence>
<dbReference type="Gene3D" id="3.30.497.10">
    <property type="entry name" value="Antithrombin, subunit I, domain 2"/>
    <property type="match status" value="1"/>
</dbReference>
<feature type="chain" id="PRO_5041206272" description="Serpin domain-containing protein" evidence="4">
    <location>
        <begin position="28"/>
        <end position="389"/>
    </location>
</feature>
<dbReference type="InterPro" id="IPR023796">
    <property type="entry name" value="Serpin_dom"/>
</dbReference>
<dbReference type="InterPro" id="IPR042178">
    <property type="entry name" value="Serpin_sf_1"/>
</dbReference>
<gene>
    <name evidence="6" type="ORF">PV328_001449</name>
</gene>
<name>A0AA39FWZ4_9HYME</name>
<dbReference type="SMART" id="SM00093">
    <property type="entry name" value="SERPIN"/>
    <property type="match status" value="1"/>
</dbReference>
<organism evidence="6 7">
    <name type="scientific">Microctonus aethiopoides</name>
    <dbReference type="NCBI Taxonomy" id="144406"/>
    <lineage>
        <taxon>Eukaryota</taxon>
        <taxon>Metazoa</taxon>
        <taxon>Ecdysozoa</taxon>
        <taxon>Arthropoda</taxon>
        <taxon>Hexapoda</taxon>
        <taxon>Insecta</taxon>
        <taxon>Pterygota</taxon>
        <taxon>Neoptera</taxon>
        <taxon>Endopterygota</taxon>
        <taxon>Hymenoptera</taxon>
        <taxon>Apocrita</taxon>
        <taxon>Ichneumonoidea</taxon>
        <taxon>Braconidae</taxon>
        <taxon>Euphorinae</taxon>
        <taxon>Microctonus</taxon>
    </lineage>
</organism>
<dbReference type="Gene3D" id="2.30.39.10">
    <property type="entry name" value="Alpha-1-antitrypsin, domain 1"/>
    <property type="match status" value="1"/>
</dbReference>
<protein>
    <recommendedName>
        <fullName evidence="5">Serpin domain-containing protein</fullName>
    </recommendedName>
</protein>
<dbReference type="GO" id="GO:0004867">
    <property type="term" value="F:serine-type endopeptidase inhibitor activity"/>
    <property type="evidence" value="ECO:0007669"/>
    <property type="project" value="UniProtKB-KW"/>
</dbReference>
<keyword evidence="7" id="KW-1185">Reference proteome</keyword>
<dbReference type="InterPro" id="IPR000215">
    <property type="entry name" value="Serpin_fam"/>
</dbReference>
<reference evidence="6" key="2">
    <citation type="submission" date="2023-03" db="EMBL/GenBank/DDBJ databases">
        <authorList>
            <person name="Inwood S.N."/>
            <person name="Skelly J.G."/>
            <person name="Guhlin J."/>
            <person name="Harrop T.W.R."/>
            <person name="Goldson S.G."/>
            <person name="Dearden P.K."/>
        </authorList>
    </citation>
    <scope>NUCLEOTIDE SEQUENCE</scope>
    <source>
        <strain evidence="6">Irish</strain>
        <tissue evidence="6">Whole body</tissue>
    </source>
</reference>
<dbReference type="SUPFAM" id="SSF56574">
    <property type="entry name" value="Serpins"/>
    <property type="match status" value="1"/>
</dbReference>
<evidence type="ECO:0000313" key="7">
    <source>
        <dbReference type="Proteomes" id="UP001168990"/>
    </source>
</evidence>
<evidence type="ECO:0000256" key="2">
    <source>
        <dbReference type="ARBA" id="ARBA00022900"/>
    </source>
</evidence>
<accession>A0AA39FWZ4</accession>
<evidence type="ECO:0000256" key="1">
    <source>
        <dbReference type="ARBA" id="ARBA00022690"/>
    </source>
</evidence>
<dbReference type="PANTHER" id="PTHR11461">
    <property type="entry name" value="SERINE PROTEASE INHIBITOR, SERPIN"/>
    <property type="match status" value="1"/>
</dbReference>
<sequence length="389" mass="43664">MNLLRNNVILVWTTLSLIIIYSLPSLGEPIENAFDNFGMKFSELVLSNDNHQDNIACFPYGLALLLSAVATSANGRVKNDIKSILNVGAYKDDYLIFQAQSMDINIKSKLRGGPSVEVNMLGAPRGYWPQVGFRRNVLDILKIVWNNLDNAFTPTTVFTANSKVEINDLTNFIRQNIGVTQENLGLIFLANAFYLEGHWAQPFTSIRYETFYGYSRISSVPMMSQVNVFEHGEIPELGMKYIRIPYANMEASMIIIMPINRGSSIERLGGKLQNFINFKPLYARKGVVELRLPKFQIDIFTSVKNHLEMLGLADMFTHSGVFDVAENHPVHLKNAVQKVIIKVDDTIIRNTAGLYTDGSAQSRFTVNQPFIALIVTDNVIIASAKINNM</sequence>
<feature type="signal peptide" evidence="4">
    <location>
        <begin position="1"/>
        <end position="27"/>
    </location>
</feature>
<dbReference type="EMBL" id="JAQQBS010000001">
    <property type="protein sequence ID" value="KAK0177390.1"/>
    <property type="molecule type" value="Genomic_DNA"/>
</dbReference>
<dbReference type="PANTHER" id="PTHR11461:SF372">
    <property type="entry name" value="ACCESSORY GLAND PROTEIN ACP76A-RELATED"/>
    <property type="match status" value="1"/>
</dbReference>
<keyword evidence="4" id="KW-0732">Signal</keyword>
<reference evidence="6" key="1">
    <citation type="journal article" date="2023" name="bioRxiv">
        <title>Scaffold-level genome assemblies of two parasitoid biocontrol wasps reveal the parthenogenesis mechanism and an associated novel virus.</title>
        <authorList>
            <person name="Inwood S."/>
            <person name="Skelly J."/>
            <person name="Guhlin J."/>
            <person name="Harrop T."/>
            <person name="Goldson S."/>
            <person name="Dearden P."/>
        </authorList>
    </citation>
    <scope>NUCLEOTIDE SEQUENCE</scope>
    <source>
        <strain evidence="6">Irish</strain>
        <tissue evidence="6">Whole body</tissue>
    </source>
</reference>
<dbReference type="InterPro" id="IPR042185">
    <property type="entry name" value="Serpin_sf_2"/>
</dbReference>
<comment type="similarity">
    <text evidence="3">Belongs to the serpin family.</text>
</comment>